<keyword evidence="2 5" id="KW-0812">Transmembrane</keyword>
<evidence type="ECO:0000256" key="1">
    <source>
        <dbReference type="ARBA" id="ARBA00004141"/>
    </source>
</evidence>
<dbReference type="InterPro" id="IPR051533">
    <property type="entry name" value="WaaL-like"/>
</dbReference>
<feature type="transmembrane region" description="Helical" evidence="5">
    <location>
        <begin position="172"/>
        <end position="191"/>
    </location>
</feature>
<keyword evidence="8" id="KW-1185">Reference proteome</keyword>
<dbReference type="PANTHER" id="PTHR37422:SF13">
    <property type="entry name" value="LIPOPOLYSACCHARIDE BIOSYNTHESIS PROTEIN PA4999-RELATED"/>
    <property type="match status" value="1"/>
</dbReference>
<dbReference type="GO" id="GO:0016874">
    <property type="term" value="F:ligase activity"/>
    <property type="evidence" value="ECO:0007669"/>
    <property type="project" value="UniProtKB-KW"/>
</dbReference>
<evidence type="ECO:0000256" key="2">
    <source>
        <dbReference type="ARBA" id="ARBA00022692"/>
    </source>
</evidence>
<evidence type="ECO:0000259" key="6">
    <source>
        <dbReference type="Pfam" id="PF04932"/>
    </source>
</evidence>
<evidence type="ECO:0000256" key="4">
    <source>
        <dbReference type="ARBA" id="ARBA00023136"/>
    </source>
</evidence>
<dbReference type="InterPro" id="IPR007016">
    <property type="entry name" value="O-antigen_ligase-rel_domated"/>
</dbReference>
<feature type="transmembrane region" description="Helical" evidence="5">
    <location>
        <begin position="354"/>
        <end position="372"/>
    </location>
</feature>
<comment type="caution">
    <text evidence="7">The sequence shown here is derived from an EMBL/GenBank/DDBJ whole genome shotgun (WGS) entry which is preliminary data.</text>
</comment>
<feature type="transmembrane region" description="Helical" evidence="5">
    <location>
        <begin position="197"/>
        <end position="213"/>
    </location>
</feature>
<feature type="transmembrane region" description="Helical" evidence="5">
    <location>
        <begin position="20"/>
        <end position="42"/>
    </location>
</feature>
<organism evidence="7 8">
    <name type="scientific">Acidithiobacillus sulfurivorans</name>
    <dbReference type="NCBI Taxonomy" id="1958756"/>
    <lineage>
        <taxon>Bacteria</taxon>
        <taxon>Pseudomonadati</taxon>
        <taxon>Pseudomonadota</taxon>
        <taxon>Acidithiobacillia</taxon>
        <taxon>Acidithiobacillales</taxon>
        <taxon>Acidithiobacillaceae</taxon>
        <taxon>Acidithiobacillus</taxon>
    </lineage>
</organism>
<gene>
    <name evidence="7" type="ORF">HAP95_06760</name>
</gene>
<dbReference type="EMBL" id="JAAOMP010000075">
    <property type="protein sequence ID" value="MBU2759854.1"/>
    <property type="molecule type" value="Genomic_DNA"/>
</dbReference>
<evidence type="ECO:0000256" key="3">
    <source>
        <dbReference type="ARBA" id="ARBA00022989"/>
    </source>
</evidence>
<dbReference type="Pfam" id="PF04932">
    <property type="entry name" value="Wzy_C"/>
    <property type="match status" value="1"/>
</dbReference>
<feature type="transmembrane region" description="Helical" evidence="5">
    <location>
        <begin position="149"/>
        <end position="165"/>
    </location>
</feature>
<proteinExistence type="predicted"/>
<reference evidence="7 8" key="1">
    <citation type="journal article" date="2021" name="ISME J.">
        <title>Genomic evolution of the class Acidithiobacillia: deep-branching Proteobacteria living in extreme acidic conditions.</title>
        <authorList>
            <person name="Moya-Beltran A."/>
            <person name="Beard S."/>
            <person name="Rojas-Villalobos C."/>
            <person name="Issotta F."/>
            <person name="Gallardo Y."/>
            <person name="Ulloa R."/>
            <person name="Giaveno A."/>
            <person name="Degli Esposti M."/>
            <person name="Johnson D.B."/>
            <person name="Quatrini R."/>
        </authorList>
    </citation>
    <scope>NUCLEOTIDE SEQUENCE [LARGE SCALE GENOMIC DNA]</scope>
    <source>
        <strain evidence="7 8">RW2</strain>
    </source>
</reference>
<feature type="domain" description="O-antigen ligase-related" evidence="6">
    <location>
        <begin position="182"/>
        <end position="334"/>
    </location>
</feature>
<evidence type="ECO:0000256" key="5">
    <source>
        <dbReference type="SAM" id="Phobius"/>
    </source>
</evidence>
<feature type="transmembrane region" description="Helical" evidence="5">
    <location>
        <begin position="54"/>
        <end position="74"/>
    </location>
</feature>
<name>A0ABS5ZXD6_9PROT</name>
<feature type="transmembrane region" description="Helical" evidence="5">
    <location>
        <begin position="322"/>
        <end position="342"/>
    </location>
</feature>
<protein>
    <submittedName>
        <fullName evidence="7">O-antigen ligase family protein</fullName>
    </submittedName>
</protein>
<feature type="transmembrane region" description="Helical" evidence="5">
    <location>
        <begin position="220"/>
        <end position="238"/>
    </location>
</feature>
<dbReference type="Proteomes" id="UP000755654">
    <property type="component" value="Unassembled WGS sequence"/>
</dbReference>
<sequence>MKKINIPDFLVFTLYALPMFLSPLSTAGTGISLGLLLLGYALSGHWRNWRVLHTKPWALPFLLLFGWTLMGLIWTSDMASGLKVAEATGYGLFALIGATLPWQERWVKLFIRLFLAGLALNAVLAFLMTWKILPWQNTDNLPYTGFSDHIFLSLVLVQALLWLLWDFHNSWAIPKWSAALLGLLFFVQLIITPARSGQLAFILVMPIAIWLLYRGRWKYWALVILCLGVIGLGMSPVVQSRVELGIANVEQFIANQNSTTTSLGIRIATMEAGWEMLVEHPLMGVGTGDFSGAMKGLQNAGQVTNTPGITNTSAANSYLSEAAVLGFPGLFLLLWMMLAATIESWKNRKQPQGWFVFMYLAVFWLGGIYNTLNWGYDNAIGWALVIAIPMAAIGNRK</sequence>
<feature type="transmembrane region" description="Helical" evidence="5">
    <location>
        <begin position="109"/>
        <end position="129"/>
    </location>
</feature>
<comment type="subcellular location">
    <subcellularLocation>
        <location evidence="1">Membrane</location>
        <topology evidence="1">Multi-pass membrane protein</topology>
    </subcellularLocation>
</comment>
<accession>A0ABS5ZXD6</accession>
<feature type="transmembrane region" description="Helical" evidence="5">
    <location>
        <begin position="378"/>
        <end position="395"/>
    </location>
</feature>
<evidence type="ECO:0000313" key="8">
    <source>
        <dbReference type="Proteomes" id="UP000755654"/>
    </source>
</evidence>
<keyword evidence="7" id="KW-0436">Ligase</keyword>
<keyword evidence="3 5" id="KW-1133">Transmembrane helix</keyword>
<evidence type="ECO:0000313" key="7">
    <source>
        <dbReference type="EMBL" id="MBU2759854.1"/>
    </source>
</evidence>
<dbReference type="PANTHER" id="PTHR37422">
    <property type="entry name" value="TEICHURONIC ACID BIOSYNTHESIS PROTEIN TUAE"/>
    <property type="match status" value="1"/>
</dbReference>
<feature type="transmembrane region" description="Helical" evidence="5">
    <location>
        <begin position="80"/>
        <end position="102"/>
    </location>
</feature>
<dbReference type="RefSeq" id="WP_215883520.1">
    <property type="nucleotide sequence ID" value="NZ_JAAOMP010000075.1"/>
</dbReference>
<keyword evidence="4 5" id="KW-0472">Membrane</keyword>